<feature type="region of interest" description="Disordered" evidence="2">
    <location>
        <begin position="1"/>
        <end position="20"/>
    </location>
</feature>
<evidence type="ECO:0000256" key="1">
    <source>
        <dbReference type="SAM" id="Coils"/>
    </source>
</evidence>
<dbReference type="EMBL" id="JAZGQO010000002">
    <property type="protein sequence ID" value="KAK6191124.1"/>
    <property type="molecule type" value="Genomic_DNA"/>
</dbReference>
<feature type="coiled-coil region" evidence="1">
    <location>
        <begin position="52"/>
        <end position="86"/>
    </location>
</feature>
<dbReference type="Proteomes" id="UP001347796">
    <property type="component" value="Unassembled WGS sequence"/>
</dbReference>
<proteinExistence type="predicted"/>
<gene>
    <name evidence="3" type="ORF">SNE40_002866</name>
</gene>
<evidence type="ECO:0000313" key="3">
    <source>
        <dbReference type="EMBL" id="KAK6191124.1"/>
    </source>
</evidence>
<comment type="caution">
    <text evidence="3">The sequence shown here is derived from an EMBL/GenBank/DDBJ whole genome shotgun (WGS) entry which is preliminary data.</text>
</comment>
<evidence type="ECO:0000313" key="4">
    <source>
        <dbReference type="Proteomes" id="UP001347796"/>
    </source>
</evidence>
<sequence length="178" mass="20539">MPTESRARSNTKGDNPSTDFNLKEAMDELKAGILLEMKAQHKETLTVMDNRLLEINDKLENVTGRMAEIEKENSYLRKRLQQIEEINENSDQNSRKYNLIIYGLKEEFEENSTQREEVIIDFIATNLKLTLAENEIDKSYRLGKRITSGSQNQGGRPILVRLISQKKRNSILIEGKKP</sequence>
<reference evidence="3 4" key="1">
    <citation type="submission" date="2024-01" db="EMBL/GenBank/DDBJ databases">
        <title>The genome of the rayed Mediterranean limpet Patella caerulea (Linnaeus, 1758).</title>
        <authorList>
            <person name="Anh-Thu Weber A."/>
            <person name="Halstead-Nussloch G."/>
        </authorList>
    </citation>
    <scope>NUCLEOTIDE SEQUENCE [LARGE SCALE GENOMIC DNA]</scope>
    <source>
        <strain evidence="3">AATW-2023a</strain>
        <tissue evidence="3">Whole specimen</tissue>
    </source>
</reference>
<evidence type="ECO:0000256" key="2">
    <source>
        <dbReference type="SAM" id="MobiDB-lite"/>
    </source>
</evidence>
<feature type="compositionally biased region" description="Polar residues" evidence="2">
    <location>
        <begin position="8"/>
        <end position="20"/>
    </location>
</feature>
<keyword evidence="1" id="KW-0175">Coiled coil</keyword>
<dbReference type="Gene3D" id="3.30.70.1820">
    <property type="entry name" value="L1 transposable element, RRM domain"/>
    <property type="match status" value="1"/>
</dbReference>
<dbReference type="AlphaFoldDB" id="A0AAN8KEU4"/>
<accession>A0AAN8KEU4</accession>
<name>A0AAN8KEU4_PATCE</name>
<organism evidence="3 4">
    <name type="scientific">Patella caerulea</name>
    <name type="common">Rayed Mediterranean limpet</name>
    <dbReference type="NCBI Taxonomy" id="87958"/>
    <lineage>
        <taxon>Eukaryota</taxon>
        <taxon>Metazoa</taxon>
        <taxon>Spiralia</taxon>
        <taxon>Lophotrochozoa</taxon>
        <taxon>Mollusca</taxon>
        <taxon>Gastropoda</taxon>
        <taxon>Patellogastropoda</taxon>
        <taxon>Patelloidea</taxon>
        <taxon>Patellidae</taxon>
        <taxon>Patella</taxon>
    </lineage>
</organism>
<keyword evidence="4" id="KW-1185">Reference proteome</keyword>
<protein>
    <submittedName>
        <fullName evidence="3">Uncharacterized protein</fullName>
    </submittedName>
</protein>